<accession>A0A0W0VRY7</accession>
<organism evidence="4 5">
    <name type="scientific">Legionella lansingensis</name>
    <dbReference type="NCBI Taxonomy" id="45067"/>
    <lineage>
        <taxon>Bacteria</taxon>
        <taxon>Pseudomonadati</taxon>
        <taxon>Pseudomonadota</taxon>
        <taxon>Gammaproteobacteria</taxon>
        <taxon>Legionellales</taxon>
        <taxon>Legionellaceae</taxon>
        <taxon>Legionella</taxon>
    </lineage>
</organism>
<dbReference type="NCBIfam" id="TIGR01575">
    <property type="entry name" value="rimI"/>
    <property type="match status" value="1"/>
</dbReference>
<dbReference type="PATRIC" id="fig|45067.4.peg.1106"/>
<dbReference type="InterPro" id="IPR006464">
    <property type="entry name" value="AcTrfase_RimI/Ard1"/>
</dbReference>
<dbReference type="STRING" id="45067.Llan_1058"/>
<proteinExistence type="predicted"/>
<evidence type="ECO:0000313" key="4">
    <source>
        <dbReference type="EMBL" id="KTD22817.1"/>
    </source>
</evidence>
<dbReference type="Proteomes" id="UP000054869">
    <property type="component" value="Unassembled WGS sequence"/>
</dbReference>
<dbReference type="Pfam" id="PF00583">
    <property type="entry name" value="Acetyltransf_1"/>
    <property type="match status" value="1"/>
</dbReference>
<keyword evidence="2" id="KW-0012">Acyltransferase</keyword>
<dbReference type="PANTHER" id="PTHR42919:SF8">
    <property type="entry name" value="N-ALPHA-ACETYLTRANSFERASE 50"/>
    <property type="match status" value="1"/>
</dbReference>
<name>A0A0W0VRY7_9GAMM</name>
<protein>
    <submittedName>
        <fullName evidence="4">GCN5-related N-acetyltransferase</fullName>
    </submittedName>
</protein>
<evidence type="ECO:0000259" key="3">
    <source>
        <dbReference type="PROSITE" id="PS51186"/>
    </source>
</evidence>
<keyword evidence="1 4" id="KW-0808">Transferase</keyword>
<evidence type="ECO:0000313" key="5">
    <source>
        <dbReference type="Proteomes" id="UP000054869"/>
    </source>
</evidence>
<keyword evidence="5" id="KW-1185">Reference proteome</keyword>
<dbReference type="PROSITE" id="PS51186">
    <property type="entry name" value="GNAT"/>
    <property type="match status" value="1"/>
</dbReference>
<dbReference type="AlphaFoldDB" id="A0A0W0VRY7"/>
<reference evidence="4 5" key="1">
    <citation type="submission" date="2015-11" db="EMBL/GenBank/DDBJ databases">
        <title>Genomic analysis of 38 Legionella species identifies large and diverse effector repertoires.</title>
        <authorList>
            <person name="Burstein D."/>
            <person name="Amaro F."/>
            <person name="Zusman T."/>
            <person name="Lifshitz Z."/>
            <person name="Cohen O."/>
            <person name="Gilbert J.A."/>
            <person name="Pupko T."/>
            <person name="Shuman H.A."/>
            <person name="Segal G."/>
        </authorList>
    </citation>
    <scope>NUCLEOTIDE SEQUENCE [LARGE SCALE GENOMIC DNA]</scope>
    <source>
        <strain evidence="4 5">ATCC 49751</strain>
    </source>
</reference>
<dbReference type="Gene3D" id="3.40.630.30">
    <property type="match status" value="1"/>
</dbReference>
<dbReference type="EMBL" id="LNYI01000021">
    <property type="protein sequence ID" value="KTD22817.1"/>
    <property type="molecule type" value="Genomic_DNA"/>
</dbReference>
<comment type="caution">
    <text evidence="4">The sequence shown here is derived from an EMBL/GenBank/DDBJ whole genome shotgun (WGS) entry which is preliminary data.</text>
</comment>
<dbReference type="GO" id="GO:0031415">
    <property type="term" value="C:NatA complex"/>
    <property type="evidence" value="ECO:0007669"/>
    <property type="project" value="TreeGrafter"/>
</dbReference>
<dbReference type="SUPFAM" id="SSF55729">
    <property type="entry name" value="Acyl-CoA N-acyltransferases (Nat)"/>
    <property type="match status" value="1"/>
</dbReference>
<dbReference type="RefSeq" id="WP_028374041.1">
    <property type="nucleotide sequence ID" value="NZ_CAAAJD010000022.1"/>
</dbReference>
<dbReference type="GO" id="GO:0007064">
    <property type="term" value="P:mitotic sister chromatid cohesion"/>
    <property type="evidence" value="ECO:0007669"/>
    <property type="project" value="TreeGrafter"/>
</dbReference>
<dbReference type="eggNOG" id="COG0456">
    <property type="taxonomic scope" value="Bacteria"/>
</dbReference>
<dbReference type="InterPro" id="IPR051556">
    <property type="entry name" value="N-term/lysine_N-AcTrnsfr"/>
</dbReference>
<dbReference type="InterPro" id="IPR016181">
    <property type="entry name" value="Acyl_CoA_acyltransferase"/>
</dbReference>
<evidence type="ECO:0000256" key="1">
    <source>
        <dbReference type="ARBA" id="ARBA00022679"/>
    </source>
</evidence>
<dbReference type="CDD" id="cd04301">
    <property type="entry name" value="NAT_SF"/>
    <property type="match status" value="1"/>
</dbReference>
<dbReference type="PANTHER" id="PTHR42919">
    <property type="entry name" value="N-ALPHA-ACETYLTRANSFERASE"/>
    <property type="match status" value="1"/>
</dbReference>
<gene>
    <name evidence="4" type="primary">rimI</name>
    <name evidence="4" type="ORF">Llan_1058</name>
</gene>
<feature type="domain" description="N-acetyltransferase" evidence="3">
    <location>
        <begin position="3"/>
        <end position="152"/>
    </location>
</feature>
<evidence type="ECO:0000256" key="2">
    <source>
        <dbReference type="ARBA" id="ARBA00023315"/>
    </source>
</evidence>
<dbReference type="GO" id="GO:0008080">
    <property type="term" value="F:N-acetyltransferase activity"/>
    <property type="evidence" value="ECO:0007669"/>
    <property type="project" value="InterPro"/>
</dbReference>
<dbReference type="InterPro" id="IPR000182">
    <property type="entry name" value="GNAT_dom"/>
</dbReference>
<sequence length="162" mass="18511">MTFKIRPMQQSDIDRVYTIEKSSHLAPWSRDILSDCVLVGYDCRVLETITKSAKQIVGYIICRKSLNICHILNLCVDISAQRKGYGQKLLQAVLNSLAGSQFDTVILEVRPSNKAALRLYEKFGFQKDTVKEAYYKDEHGEEDAILLKRVISKQKLLKNKAE</sequence>
<dbReference type="OrthoDB" id="9796919at2"/>